<dbReference type="KEGG" id="csol:105362022"/>
<dbReference type="InterPro" id="IPR028082">
    <property type="entry name" value="Peripla_BP_I"/>
</dbReference>
<keyword evidence="11 22" id="KW-0675">Receptor</keyword>
<dbReference type="Gene3D" id="3.40.50.2300">
    <property type="match status" value="3"/>
</dbReference>
<dbReference type="RefSeq" id="XP_011497649.1">
    <property type="nucleotide sequence ID" value="XM_011499347.1"/>
</dbReference>
<keyword evidence="8" id="KW-1133">Transmembrane helix</keyword>
<evidence type="ECO:0000256" key="11">
    <source>
        <dbReference type="ARBA" id="ARBA00023170"/>
    </source>
</evidence>
<evidence type="ECO:0000256" key="1">
    <source>
        <dbReference type="ARBA" id="ARBA00001436"/>
    </source>
</evidence>
<comment type="subcellular location">
    <subcellularLocation>
        <location evidence="2">Cell membrane</location>
        <topology evidence="2">Single-pass type I membrane protein</topology>
    </subcellularLocation>
</comment>
<dbReference type="PANTHER" id="PTHR11920:SF494">
    <property type="entry name" value="ATRIAL NATRIURETIC PEPTIDE RECEPTOR 2"/>
    <property type="match status" value="1"/>
</dbReference>
<sequence length="1193" mass="132245">MGALGACSLLMLTSLAAGLSFGIRQRSVVKLAVIAPADPHHEQSLPRLLPAVLMAVRAVSAPRGPLPGWSIKVEHRDSQCSSTYGPLAAFDFYINRTADAFLGPVCEYVLAPVARYAGAWRIPVLTAGGQADAFRHKDQHYPTLTRMMGSHRLVGEALQHILQGFGWKVAALLFHNHAMASSRGNSKCHFTLGAVYTALNQTSMYKSFNQEATTPEDYRDLLAFVSKSARIVVMCANSTTIREILLAASELGMVDSGEYVFFSIELTTSDHNTKEPWHVEADTWERNEKARKAYQALLTVTTRTPDNLEYLNFSQEVKSLAQSRYNFTFGNSSVSTFVTAFYDAVLLYALALKESLPEKPGEVNLDGGNLTRRMWGRSFRGITGDVHIDENGDRIADYSLLDMNPETSKFEIVANYYGANRTLEYIPGKRIHWSGGRLEPPPDTPTCGFDGLLCPDNSLPGYAILSIVLSSIVVFLVVGSVFTYRHFKLEAEIASMTWKVHWEDVIVMPSSKFKAGSMYSLAANKQRGSQLSIYSEDNMSLHGGVDRRSFAPTGIYKNSKIAIRPIPRNKVDISRPLLLELKRMKDLQHDHLVRFYGACVEPPHCCLLTEYCPRGSLQDILENEQMKLDRVFRGSLIHDIVRGMGYLHASEIRSHGNLKSTNCLVDSRFVLKIADFGLHELRKPHPLDPDDDANSYAYWRKQLWTAPELLRTERRSAEGTQKGDVYSFAIIVHEIEMRQGPFFLGTANDLSPKEIIEGVRKGGGSPLRPFLDETSVDEEVASLMDRCWAEDPAGRPDFAGLKDIVRKINKDSRINNLLDNLLSRMEHYADNLENLVAERTADYLEEKRKCEELLYQLLPKSVASQLILGRSVIAETYDQVTIYFSDIVGFTSLSAESTPLQVVDLLNDLYTCFDSIIENFDVYKVETIGDAYMVVSGLPVRNGMNHAREIARMSLALRDTVMTFSIRHRPNEQLKLRIGMHSGPCVAGVVGLKMPRYCLFGDTVNTASRMESNGEALKIHVSPKTKEILDTFGTFDLVCRGEVTLKGKGKMTTYWLIGEKPQPQSENNNVQQQQQQQSRINSNQIPAISTPRHSIYGSPSQSEMAQNRNLGTLTGNGAPPLLSPSHHHVCGGGGGGDVGTAGIGGITTSIATSVIAQQQQQQQQQQASNETLPNHNVESSANAPLLLPVGSAP</sequence>
<dbReference type="InterPro" id="IPR029787">
    <property type="entry name" value="Nucleotide_cyclase"/>
</dbReference>
<evidence type="ECO:0000256" key="17">
    <source>
        <dbReference type="SAM" id="MobiDB-lite"/>
    </source>
</evidence>
<dbReference type="SUPFAM" id="SSF53822">
    <property type="entry name" value="Periplasmic binding protein-like I"/>
    <property type="match status" value="1"/>
</dbReference>
<feature type="chain" id="PRO_5042536585" description="Guanylate cyclase" evidence="18">
    <location>
        <begin position="19"/>
        <end position="1193"/>
    </location>
</feature>
<dbReference type="GO" id="GO:0004016">
    <property type="term" value="F:adenylate cyclase activity"/>
    <property type="evidence" value="ECO:0007669"/>
    <property type="project" value="TreeGrafter"/>
</dbReference>
<dbReference type="Gene3D" id="1.10.510.10">
    <property type="entry name" value="Transferase(Phosphotransferase) domain 1"/>
    <property type="match status" value="1"/>
</dbReference>
<evidence type="ECO:0000256" key="2">
    <source>
        <dbReference type="ARBA" id="ARBA00004251"/>
    </source>
</evidence>
<keyword evidence="21" id="KW-1185">Reference proteome</keyword>
<reference evidence="22" key="1">
    <citation type="submission" date="2025-08" db="UniProtKB">
        <authorList>
            <consortium name="RefSeq"/>
        </authorList>
    </citation>
    <scope>IDENTIFICATION</scope>
</reference>
<dbReference type="PANTHER" id="PTHR11920">
    <property type="entry name" value="GUANYLYL CYCLASE"/>
    <property type="match status" value="1"/>
</dbReference>
<evidence type="ECO:0000256" key="14">
    <source>
        <dbReference type="ARBA" id="ARBA00023293"/>
    </source>
</evidence>
<protein>
    <recommendedName>
        <fullName evidence="3 16">Guanylate cyclase</fullName>
        <ecNumber evidence="3 16">4.6.1.2</ecNumber>
    </recommendedName>
</protein>
<dbReference type="PRINTS" id="PR00255">
    <property type="entry name" value="NATPEPTIDER"/>
</dbReference>
<dbReference type="CDD" id="cd07302">
    <property type="entry name" value="CHD"/>
    <property type="match status" value="1"/>
</dbReference>
<dbReference type="InterPro" id="IPR050401">
    <property type="entry name" value="Cyclic_nucleotide_synthase"/>
</dbReference>
<dbReference type="FunFam" id="3.30.70.1230:FF:000004">
    <property type="entry name" value="Guanylate cyclase"/>
    <property type="match status" value="1"/>
</dbReference>
<keyword evidence="12" id="KW-0325">Glycoprotein</keyword>
<dbReference type="EC" id="4.6.1.2" evidence="3 16"/>
<evidence type="ECO:0000256" key="18">
    <source>
        <dbReference type="SAM" id="SignalP"/>
    </source>
</evidence>
<dbReference type="GO" id="GO:0004672">
    <property type="term" value="F:protein kinase activity"/>
    <property type="evidence" value="ECO:0007669"/>
    <property type="project" value="InterPro"/>
</dbReference>
<dbReference type="GO" id="GO:0007168">
    <property type="term" value="P:receptor guanylyl cyclase signaling pathway"/>
    <property type="evidence" value="ECO:0007669"/>
    <property type="project" value="TreeGrafter"/>
</dbReference>
<keyword evidence="7" id="KW-0547">Nucleotide-binding</keyword>
<dbReference type="InterPro" id="IPR001170">
    <property type="entry name" value="ANPR/GUC"/>
</dbReference>
<dbReference type="Pfam" id="PF00211">
    <property type="entry name" value="Guanylate_cyc"/>
    <property type="match status" value="1"/>
</dbReference>
<dbReference type="PROSITE" id="PS00452">
    <property type="entry name" value="GUANYLATE_CYCLASE_1"/>
    <property type="match status" value="1"/>
</dbReference>
<keyword evidence="6 18" id="KW-0732">Signal</keyword>
<dbReference type="GO" id="GO:0005886">
    <property type="term" value="C:plasma membrane"/>
    <property type="evidence" value="ECO:0007669"/>
    <property type="project" value="UniProtKB-SubCell"/>
</dbReference>
<evidence type="ECO:0000259" key="19">
    <source>
        <dbReference type="PROSITE" id="PS50011"/>
    </source>
</evidence>
<evidence type="ECO:0000313" key="22">
    <source>
        <dbReference type="RefSeq" id="XP_011497649.1"/>
    </source>
</evidence>
<organism evidence="21 22">
    <name type="scientific">Ceratosolen solmsi marchali</name>
    <dbReference type="NCBI Taxonomy" id="326594"/>
    <lineage>
        <taxon>Eukaryota</taxon>
        <taxon>Metazoa</taxon>
        <taxon>Ecdysozoa</taxon>
        <taxon>Arthropoda</taxon>
        <taxon>Hexapoda</taxon>
        <taxon>Insecta</taxon>
        <taxon>Pterygota</taxon>
        <taxon>Neoptera</taxon>
        <taxon>Endopterygota</taxon>
        <taxon>Hymenoptera</taxon>
        <taxon>Apocrita</taxon>
        <taxon>Proctotrupomorpha</taxon>
        <taxon>Chalcidoidea</taxon>
        <taxon>Agaonidae</taxon>
        <taxon>Agaoninae</taxon>
        <taxon>Ceratosolen</taxon>
    </lineage>
</organism>
<evidence type="ECO:0000256" key="10">
    <source>
        <dbReference type="ARBA" id="ARBA00023136"/>
    </source>
</evidence>
<dbReference type="InterPro" id="IPR000719">
    <property type="entry name" value="Prot_kinase_dom"/>
</dbReference>
<dbReference type="GO" id="GO:0004383">
    <property type="term" value="F:guanylate cyclase activity"/>
    <property type="evidence" value="ECO:0007669"/>
    <property type="project" value="UniProtKB-EC"/>
</dbReference>
<evidence type="ECO:0000256" key="5">
    <source>
        <dbReference type="ARBA" id="ARBA00022692"/>
    </source>
</evidence>
<gene>
    <name evidence="22" type="primary">LOC105362022</name>
</gene>
<feature type="compositionally biased region" description="Polar residues" evidence="17">
    <location>
        <begin position="1097"/>
        <end position="1115"/>
    </location>
</feature>
<evidence type="ECO:0000256" key="12">
    <source>
        <dbReference type="ARBA" id="ARBA00023180"/>
    </source>
</evidence>
<feature type="signal peptide" evidence="18">
    <location>
        <begin position="1"/>
        <end position="18"/>
    </location>
</feature>
<dbReference type="PROSITE" id="PS50011">
    <property type="entry name" value="PROTEIN_KINASE_DOM"/>
    <property type="match status" value="1"/>
</dbReference>
<feature type="region of interest" description="Disordered" evidence="17">
    <location>
        <begin position="1060"/>
        <end position="1133"/>
    </location>
</feature>
<keyword evidence="14 16" id="KW-0141">cGMP biosynthesis</keyword>
<evidence type="ECO:0000256" key="9">
    <source>
        <dbReference type="ARBA" id="ARBA00023134"/>
    </source>
</evidence>
<feature type="domain" description="Guanylate cyclase" evidence="20">
    <location>
        <begin position="881"/>
        <end position="1011"/>
    </location>
</feature>
<dbReference type="InterPro" id="IPR011009">
    <property type="entry name" value="Kinase-like_dom_sf"/>
</dbReference>
<evidence type="ECO:0000256" key="8">
    <source>
        <dbReference type="ARBA" id="ARBA00022989"/>
    </source>
</evidence>
<dbReference type="InterPro" id="IPR001054">
    <property type="entry name" value="A/G_cyclase"/>
</dbReference>
<feature type="region of interest" description="Disordered" evidence="17">
    <location>
        <begin position="1157"/>
        <end position="1193"/>
    </location>
</feature>
<keyword evidence="10" id="KW-0472">Membrane</keyword>
<feature type="compositionally biased region" description="Low complexity" evidence="17">
    <location>
        <begin position="1157"/>
        <end position="1166"/>
    </location>
</feature>
<evidence type="ECO:0000256" key="16">
    <source>
        <dbReference type="RuleBase" id="RU003431"/>
    </source>
</evidence>
<comment type="similarity">
    <text evidence="15">Belongs to the adenylyl cyclase class-4/guanylyl cyclase family.</text>
</comment>
<dbReference type="AlphaFoldDB" id="A0AAJ6YGI9"/>
<dbReference type="SUPFAM" id="SSF56112">
    <property type="entry name" value="Protein kinase-like (PK-like)"/>
    <property type="match status" value="1"/>
</dbReference>
<dbReference type="GO" id="GO:0005524">
    <property type="term" value="F:ATP binding"/>
    <property type="evidence" value="ECO:0007669"/>
    <property type="project" value="InterPro"/>
</dbReference>
<evidence type="ECO:0000256" key="7">
    <source>
        <dbReference type="ARBA" id="ARBA00022741"/>
    </source>
</evidence>
<dbReference type="Pfam" id="PF07714">
    <property type="entry name" value="PK_Tyr_Ser-Thr"/>
    <property type="match status" value="1"/>
</dbReference>
<dbReference type="GO" id="GO:0035556">
    <property type="term" value="P:intracellular signal transduction"/>
    <property type="evidence" value="ECO:0007669"/>
    <property type="project" value="InterPro"/>
</dbReference>
<dbReference type="GeneID" id="105362022"/>
<keyword evidence="9" id="KW-0342">GTP-binding</keyword>
<keyword evidence="5" id="KW-0812">Transmembrane</keyword>
<evidence type="ECO:0000259" key="20">
    <source>
        <dbReference type="PROSITE" id="PS50125"/>
    </source>
</evidence>
<keyword evidence="13 15" id="KW-0456">Lyase</keyword>
<name>A0AAJ6YGI9_9HYME</name>
<dbReference type="CDD" id="cd06373">
    <property type="entry name" value="PBP1_NPR-like"/>
    <property type="match status" value="1"/>
</dbReference>
<feature type="compositionally biased region" description="Low complexity" evidence="17">
    <location>
        <begin position="1062"/>
        <end position="1084"/>
    </location>
</feature>
<accession>A0AAJ6YGI9</accession>
<dbReference type="Gene3D" id="6.10.250.780">
    <property type="match status" value="1"/>
</dbReference>
<comment type="catalytic activity">
    <reaction evidence="1 16">
        <text>GTP = 3',5'-cyclic GMP + diphosphate</text>
        <dbReference type="Rhea" id="RHEA:13665"/>
        <dbReference type="ChEBI" id="CHEBI:33019"/>
        <dbReference type="ChEBI" id="CHEBI:37565"/>
        <dbReference type="ChEBI" id="CHEBI:57746"/>
        <dbReference type="EC" id="4.6.1.2"/>
    </reaction>
</comment>
<dbReference type="InterPro" id="IPR018297">
    <property type="entry name" value="A/G_cyclase_CS"/>
</dbReference>
<dbReference type="CDD" id="cd14042">
    <property type="entry name" value="PK_GC-A_B"/>
    <property type="match status" value="1"/>
</dbReference>
<evidence type="ECO:0000256" key="13">
    <source>
        <dbReference type="ARBA" id="ARBA00023239"/>
    </source>
</evidence>
<feature type="domain" description="Protein kinase" evidence="19">
    <location>
        <begin position="519"/>
        <end position="814"/>
    </location>
</feature>
<dbReference type="InterPro" id="IPR001245">
    <property type="entry name" value="Ser-Thr/Tyr_kinase_cat_dom"/>
</dbReference>
<evidence type="ECO:0000256" key="4">
    <source>
        <dbReference type="ARBA" id="ARBA00022475"/>
    </source>
</evidence>
<dbReference type="FunFam" id="3.40.50.2300:FF:000371">
    <property type="entry name" value="Guanylate cyclase"/>
    <property type="match status" value="1"/>
</dbReference>
<feature type="compositionally biased region" description="Polar residues" evidence="17">
    <location>
        <begin position="1167"/>
        <end position="1182"/>
    </location>
</feature>
<dbReference type="PROSITE" id="PS50125">
    <property type="entry name" value="GUANYLATE_CYCLASE_2"/>
    <property type="match status" value="1"/>
</dbReference>
<dbReference type="SUPFAM" id="SSF55073">
    <property type="entry name" value="Nucleotide cyclase"/>
    <property type="match status" value="1"/>
</dbReference>
<dbReference type="Pfam" id="PF01094">
    <property type="entry name" value="ANF_receptor"/>
    <property type="match status" value="1"/>
</dbReference>
<keyword evidence="4" id="KW-1003">Cell membrane</keyword>
<dbReference type="SMART" id="SM00044">
    <property type="entry name" value="CYCc"/>
    <property type="match status" value="1"/>
</dbReference>
<dbReference type="Gene3D" id="3.30.70.1230">
    <property type="entry name" value="Nucleotide cyclase"/>
    <property type="match status" value="1"/>
</dbReference>
<dbReference type="GO" id="GO:0001653">
    <property type="term" value="F:peptide receptor activity"/>
    <property type="evidence" value="ECO:0007669"/>
    <property type="project" value="TreeGrafter"/>
</dbReference>
<dbReference type="Proteomes" id="UP000695007">
    <property type="component" value="Unplaced"/>
</dbReference>
<proteinExistence type="inferred from homology"/>
<dbReference type="FunFam" id="1.10.510.10:FF:000420">
    <property type="entry name" value="Guanylate cyclase"/>
    <property type="match status" value="1"/>
</dbReference>
<evidence type="ECO:0000256" key="15">
    <source>
        <dbReference type="RuleBase" id="RU000405"/>
    </source>
</evidence>
<dbReference type="GO" id="GO:0005525">
    <property type="term" value="F:GTP binding"/>
    <property type="evidence" value="ECO:0007669"/>
    <property type="project" value="UniProtKB-KW"/>
</dbReference>
<dbReference type="InterPro" id="IPR001828">
    <property type="entry name" value="ANF_lig-bd_rcpt"/>
</dbReference>
<evidence type="ECO:0000256" key="6">
    <source>
        <dbReference type="ARBA" id="ARBA00022729"/>
    </source>
</evidence>
<evidence type="ECO:0000256" key="3">
    <source>
        <dbReference type="ARBA" id="ARBA00012202"/>
    </source>
</evidence>
<evidence type="ECO:0000313" key="21">
    <source>
        <dbReference type="Proteomes" id="UP000695007"/>
    </source>
</evidence>